<reference evidence="2 3" key="1">
    <citation type="submission" date="2019-04" db="EMBL/GenBank/DDBJ databases">
        <title>Draft genome sequence of Robertkochia marina CC-AMO-30D.</title>
        <authorList>
            <person name="Hameed A."/>
            <person name="Lin S.-Y."/>
            <person name="Shahina M."/>
            <person name="Lai W.-A."/>
            <person name="Young C.-C."/>
        </authorList>
    </citation>
    <scope>NUCLEOTIDE SEQUENCE [LARGE SCALE GENOMIC DNA]</scope>
    <source>
        <strain evidence="2 3">CC-AMO-30D</strain>
    </source>
</reference>
<dbReference type="InterPro" id="IPR018764">
    <property type="entry name" value="RskA_C"/>
</dbReference>
<dbReference type="EMBL" id="SSMC01000003">
    <property type="protein sequence ID" value="THD66359.1"/>
    <property type="molecule type" value="Genomic_DNA"/>
</dbReference>
<gene>
    <name evidence="2" type="ORF">E7Z59_11130</name>
</gene>
<dbReference type="PANTHER" id="PTHR37461:SF1">
    <property type="entry name" value="ANTI-SIGMA-K FACTOR RSKA"/>
    <property type="match status" value="1"/>
</dbReference>
<feature type="domain" description="Anti-sigma K factor RskA C-terminal" evidence="1">
    <location>
        <begin position="98"/>
        <end position="248"/>
    </location>
</feature>
<dbReference type="PANTHER" id="PTHR37461">
    <property type="entry name" value="ANTI-SIGMA-K FACTOR RSKA"/>
    <property type="match status" value="1"/>
</dbReference>
<dbReference type="InterPro" id="IPR051474">
    <property type="entry name" value="Anti-sigma-K/W_factor"/>
</dbReference>
<name>A0A4S3LXS3_9FLAO</name>
<sequence>MKDAVKLFLEGDLLERYLTGETDVEENLQSEYFIETYPEVREEYEKLQLNLEQYARSFAQPLPENVKQAVRDSIKTPVIALNTEETNSSRKPMRWYIAAAVASTVLLGSTSVSLWNQNKMLSTQKNAVVDQLEGLKSNIVETNSKLELLKSKNAVLSDPDTRQYVFKGNERAKNLRSVAYINPKEGMSAINIVSLPDLPEDKEFQMWAEVDGKMVSLGVLEKADLKLMSLPHSDKASGYKITIQNKGNKDFAAIDSEVARIEFNKEE</sequence>
<dbReference type="Proteomes" id="UP000305939">
    <property type="component" value="Unassembled WGS sequence"/>
</dbReference>
<dbReference type="GO" id="GO:0005886">
    <property type="term" value="C:plasma membrane"/>
    <property type="evidence" value="ECO:0007669"/>
    <property type="project" value="InterPro"/>
</dbReference>
<dbReference type="OrthoDB" id="1420916at2"/>
<keyword evidence="3" id="KW-1185">Reference proteome</keyword>
<evidence type="ECO:0000259" key="1">
    <source>
        <dbReference type="Pfam" id="PF10099"/>
    </source>
</evidence>
<proteinExistence type="predicted"/>
<accession>A0A4S3LXS3</accession>
<evidence type="ECO:0000313" key="2">
    <source>
        <dbReference type="EMBL" id="THD66359.1"/>
    </source>
</evidence>
<dbReference type="GO" id="GO:0016989">
    <property type="term" value="F:sigma factor antagonist activity"/>
    <property type="evidence" value="ECO:0007669"/>
    <property type="project" value="TreeGrafter"/>
</dbReference>
<dbReference type="RefSeq" id="WP_136336431.1">
    <property type="nucleotide sequence ID" value="NZ_QXMP01000006.1"/>
</dbReference>
<evidence type="ECO:0000313" key="3">
    <source>
        <dbReference type="Proteomes" id="UP000305939"/>
    </source>
</evidence>
<organism evidence="2 3">
    <name type="scientific">Robertkochia marina</name>
    <dbReference type="NCBI Taxonomy" id="1227945"/>
    <lineage>
        <taxon>Bacteria</taxon>
        <taxon>Pseudomonadati</taxon>
        <taxon>Bacteroidota</taxon>
        <taxon>Flavobacteriia</taxon>
        <taxon>Flavobacteriales</taxon>
        <taxon>Flavobacteriaceae</taxon>
        <taxon>Robertkochia</taxon>
    </lineage>
</organism>
<dbReference type="GO" id="GO:0006417">
    <property type="term" value="P:regulation of translation"/>
    <property type="evidence" value="ECO:0007669"/>
    <property type="project" value="TreeGrafter"/>
</dbReference>
<protein>
    <submittedName>
        <fullName evidence="2">Anti-sigma factor</fullName>
    </submittedName>
</protein>
<dbReference type="Pfam" id="PF10099">
    <property type="entry name" value="RskA_C"/>
    <property type="match status" value="1"/>
</dbReference>
<comment type="caution">
    <text evidence="2">The sequence shown here is derived from an EMBL/GenBank/DDBJ whole genome shotgun (WGS) entry which is preliminary data.</text>
</comment>
<dbReference type="AlphaFoldDB" id="A0A4S3LXS3"/>